<protein>
    <recommendedName>
        <fullName evidence="5">Pecanex-like protein 1</fullName>
    </recommendedName>
</protein>
<dbReference type="OrthoDB" id="3579537at2"/>
<feature type="compositionally biased region" description="Gly residues" evidence="1">
    <location>
        <begin position="115"/>
        <end position="128"/>
    </location>
</feature>
<feature type="region of interest" description="Disordered" evidence="1">
    <location>
        <begin position="35"/>
        <end position="161"/>
    </location>
</feature>
<reference evidence="3 4" key="1">
    <citation type="submission" date="2019-02" db="EMBL/GenBank/DDBJ databases">
        <title>Sequencing the genomes of 1000 actinobacteria strains.</title>
        <authorList>
            <person name="Klenk H.-P."/>
        </authorList>
    </citation>
    <scope>NUCLEOTIDE SEQUENCE [LARGE SCALE GENOMIC DNA]</scope>
    <source>
        <strain evidence="3 4">DSM 45779</strain>
    </source>
</reference>
<comment type="caution">
    <text evidence="3">The sequence shown here is derived from an EMBL/GenBank/DDBJ whole genome shotgun (WGS) entry which is preliminary data.</text>
</comment>
<sequence>MAPTSRSRRRLFVAASVSAAVFVLGPAAYGVAATTVDGPAASSATQQESPDRDDGAEPDGAEPDGAEPDGAEPDGAEPDGGGADAGSGGGHDHGGGTSGASGSSGDGGSDDGGSDDGGAGDGGPGDGSAGQERMKAQEGVDGSGGKGDADGKDEGAPGLDVLATDCSSSNLAPHDGFQKAPRCVATAFGEVAAQASSPSLLITGAPKSVAKGQTFQIEVSTRNLVRDRFLGAAAGGYYKEASLLTADGLQRGHFHTACRMLPSTGEAPDASPEPAFFKATEDKKGGSTPDTVTVEVPGVDTTGELQCSAWAGDGSHRVPMMQRADQTPAFDSVRIDVG</sequence>
<evidence type="ECO:0008006" key="5">
    <source>
        <dbReference type="Google" id="ProtNLM"/>
    </source>
</evidence>
<proteinExistence type="predicted"/>
<feature type="chain" id="PRO_5020311235" description="Pecanex-like protein 1" evidence="2">
    <location>
        <begin position="33"/>
        <end position="338"/>
    </location>
</feature>
<name>A0A4Q7UPP3_PSEST</name>
<organism evidence="3 4">
    <name type="scientific">Pseudonocardia sediminis</name>
    <dbReference type="NCBI Taxonomy" id="1397368"/>
    <lineage>
        <taxon>Bacteria</taxon>
        <taxon>Bacillati</taxon>
        <taxon>Actinomycetota</taxon>
        <taxon>Actinomycetes</taxon>
        <taxon>Pseudonocardiales</taxon>
        <taxon>Pseudonocardiaceae</taxon>
        <taxon>Pseudonocardia</taxon>
    </lineage>
</organism>
<dbReference type="Proteomes" id="UP000291591">
    <property type="component" value="Unassembled WGS sequence"/>
</dbReference>
<feature type="compositionally biased region" description="Acidic residues" evidence="1">
    <location>
        <begin position="56"/>
        <end position="77"/>
    </location>
</feature>
<keyword evidence="4" id="KW-1185">Reference proteome</keyword>
<evidence type="ECO:0000256" key="2">
    <source>
        <dbReference type="SAM" id="SignalP"/>
    </source>
</evidence>
<feature type="compositionally biased region" description="Gly residues" evidence="1">
    <location>
        <begin position="78"/>
        <end position="107"/>
    </location>
</feature>
<dbReference type="EMBL" id="SHKL01000001">
    <property type="protein sequence ID" value="RZT83486.1"/>
    <property type="molecule type" value="Genomic_DNA"/>
</dbReference>
<dbReference type="RefSeq" id="WP_130288234.1">
    <property type="nucleotide sequence ID" value="NZ_SHKL01000001.1"/>
</dbReference>
<evidence type="ECO:0000256" key="1">
    <source>
        <dbReference type="SAM" id="MobiDB-lite"/>
    </source>
</evidence>
<accession>A0A4Q7UPP3</accession>
<evidence type="ECO:0000313" key="4">
    <source>
        <dbReference type="Proteomes" id="UP000291591"/>
    </source>
</evidence>
<evidence type="ECO:0000313" key="3">
    <source>
        <dbReference type="EMBL" id="RZT83486.1"/>
    </source>
</evidence>
<feature type="signal peptide" evidence="2">
    <location>
        <begin position="1"/>
        <end position="32"/>
    </location>
</feature>
<keyword evidence="2" id="KW-0732">Signal</keyword>
<dbReference type="AlphaFoldDB" id="A0A4Q7UPP3"/>
<gene>
    <name evidence="3" type="ORF">EV383_0291</name>
</gene>